<dbReference type="PANTHER" id="PTHR48102:SF7">
    <property type="entry name" value="ATP-DEPENDENT CLP PROTEASE ATP-BINDING SUBUNIT CLPX-LIKE, MITOCHONDRIAL"/>
    <property type="match status" value="1"/>
</dbReference>
<organism evidence="2">
    <name type="scientific">bioreactor metagenome</name>
    <dbReference type="NCBI Taxonomy" id="1076179"/>
    <lineage>
        <taxon>unclassified sequences</taxon>
        <taxon>metagenomes</taxon>
        <taxon>ecological metagenomes</taxon>
    </lineage>
</organism>
<dbReference type="GO" id="GO:0008233">
    <property type="term" value="F:peptidase activity"/>
    <property type="evidence" value="ECO:0007669"/>
    <property type="project" value="UniProtKB-KW"/>
</dbReference>
<dbReference type="GO" id="GO:0051301">
    <property type="term" value="P:cell division"/>
    <property type="evidence" value="ECO:0007669"/>
    <property type="project" value="TreeGrafter"/>
</dbReference>
<dbReference type="GO" id="GO:0016887">
    <property type="term" value="F:ATP hydrolysis activity"/>
    <property type="evidence" value="ECO:0007669"/>
    <property type="project" value="TreeGrafter"/>
</dbReference>
<keyword evidence="2" id="KW-0067">ATP-binding</keyword>
<feature type="region of interest" description="Disordered" evidence="1">
    <location>
        <begin position="52"/>
        <end position="74"/>
    </location>
</feature>
<dbReference type="InterPro" id="IPR050052">
    <property type="entry name" value="ATP-dep_Clp_protease_ClpX"/>
</dbReference>
<accession>A0A645CTT7</accession>
<keyword evidence="2" id="KW-0378">Hydrolase</keyword>
<name>A0A645CTT7_9ZZZZ</name>
<dbReference type="GO" id="GO:0005524">
    <property type="term" value="F:ATP binding"/>
    <property type="evidence" value="ECO:0007669"/>
    <property type="project" value="UniProtKB-KW"/>
</dbReference>
<keyword evidence="2" id="KW-0547">Nucleotide-binding</keyword>
<sequence length="74" mass="8513">MKRNTGARGLRAIIEEMMKDIMFEVPSREEIEKVIIHEDTLVSKKPEYLMAKDGKRQPLKIESKSRGKRGSEPA</sequence>
<keyword evidence="2" id="KW-0645">Protease</keyword>
<evidence type="ECO:0000313" key="2">
    <source>
        <dbReference type="EMBL" id="MPM80309.1"/>
    </source>
</evidence>
<reference evidence="2" key="1">
    <citation type="submission" date="2019-08" db="EMBL/GenBank/DDBJ databases">
        <authorList>
            <person name="Kucharzyk K."/>
            <person name="Murdoch R.W."/>
            <person name="Higgins S."/>
            <person name="Loffler F."/>
        </authorList>
    </citation>
    <scope>NUCLEOTIDE SEQUENCE</scope>
</reference>
<dbReference type="Gene3D" id="1.10.8.60">
    <property type="match status" value="1"/>
</dbReference>
<proteinExistence type="predicted"/>
<evidence type="ECO:0000256" key="1">
    <source>
        <dbReference type="SAM" id="MobiDB-lite"/>
    </source>
</evidence>
<dbReference type="GO" id="GO:0051603">
    <property type="term" value="P:proteolysis involved in protein catabolic process"/>
    <property type="evidence" value="ECO:0007669"/>
    <property type="project" value="TreeGrafter"/>
</dbReference>
<protein>
    <submittedName>
        <fullName evidence="2">ATP-dependent Clp protease ATP-binding subunit ClpX</fullName>
    </submittedName>
</protein>
<comment type="caution">
    <text evidence="2">The sequence shown here is derived from an EMBL/GenBank/DDBJ whole genome shotgun (WGS) entry which is preliminary data.</text>
</comment>
<dbReference type="AlphaFoldDB" id="A0A645CTT7"/>
<dbReference type="EMBL" id="VSSQ01029965">
    <property type="protein sequence ID" value="MPM80309.1"/>
    <property type="molecule type" value="Genomic_DNA"/>
</dbReference>
<dbReference type="GO" id="GO:0009376">
    <property type="term" value="C:HslUV protease complex"/>
    <property type="evidence" value="ECO:0007669"/>
    <property type="project" value="TreeGrafter"/>
</dbReference>
<dbReference type="PANTHER" id="PTHR48102">
    <property type="entry name" value="ATP-DEPENDENT CLP PROTEASE ATP-BINDING SUBUNIT CLPX-LIKE, MITOCHONDRIAL-RELATED"/>
    <property type="match status" value="1"/>
</dbReference>
<gene>
    <name evidence="2" type="primary">clpX_43</name>
    <name evidence="2" type="ORF">SDC9_127356</name>
</gene>